<protein>
    <submittedName>
        <fullName evidence="6">PLP-dependent enzyme, histidinol-phosphate/aromatic aminotransferase or cobyric acid decarboxylase</fullName>
    </submittedName>
</protein>
<evidence type="ECO:0000313" key="7">
    <source>
        <dbReference type="Proteomes" id="UP000004690"/>
    </source>
</evidence>
<dbReference type="eggNOG" id="COG0079">
    <property type="taxonomic scope" value="Bacteria"/>
</dbReference>
<dbReference type="InterPro" id="IPR050106">
    <property type="entry name" value="HistidinolP_aminotransfase"/>
</dbReference>
<dbReference type="GO" id="GO:0008483">
    <property type="term" value="F:transaminase activity"/>
    <property type="evidence" value="ECO:0007669"/>
    <property type="project" value="UniProtKB-KW"/>
</dbReference>
<dbReference type="InterPro" id="IPR004839">
    <property type="entry name" value="Aminotransferase_I/II_large"/>
</dbReference>
<dbReference type="InterPro" id="IPR015424">
    <property type="entry name" value="PyrdxlP-dep_Trfase"/>
</dbReference>
<evidence type="ECO:0000256" key="3">
    <source>
        <dbReference type="ARBA" id="ARBA00022679"/>
    </source>
</evidence>
<dbReference type="GO" id="GO:0030170">
    <property type="term" value="F:pyridoxal phosphate binding"/>
    <property type="evidence" value="ECO:0007669"/>
    <property type="project" value="InterPro"/>
</dbReference>
<dbReference type="Pfam" id="PF00155">
    <property type="entry name" value="Aminotran_1_2"/>
    <property type="match status" value="1"/>
</dbReference>
<dbReference type="PANTHER" id="PTHR43643:SF3">
    <property type="entry name" value="HISTIDINOL-PHOSPHATE AMINOTRANSFERASE"/>
    <property type="match status" value="1"/>
</dbReference>
<dbReference type="InterPro" id="IPR015421">
    <property type="entry name" value="PyrdxlP-dep_Trfase_major"/>
</dbReference>
<sequence>MKNLKNNSRREWFKKGALAAGALALTPIDLWSATADYAHGNKQPFMFNSNLTSFKEFTPPRFPDLSTVKARLVWNENPYGPSLKASKAFQEAVTEGNHYSWRSLGELVGKIAQKEGVTTDNIMMGPGSSDLLEKTALVYFRDGGNVISGDPCYMSLVQVAKASGGNWKPIKLTKDFQHDLDAMEAAIDADTKLVYITNPNNPTGTLTDTKKLYDFCDRVSDKVPIFIDEAYIELSEGGLNNSMAPLVAKGKNVFVARTFSKIYGMAGLRIGYMLGNKNSLDEINKITRGGMGITGPTIAAANASLDDVDFVEDCKSKITEAKQFTYNLLEKKNISYLPSQTNFVLFPIEMAGDEFLDKIYERKVVVRAFKFWDQDWCRVSMGTTEEMKYFAEAINQILV</sequence>
<dbReference type="Proteomes" id="UP000004690">
    <property type="component" value="Unassembled WGS sequence"/>
</dbReference>
<dbReference type="CDD" id="cd00609">
    <property type="entry name" value="AAT_like"/>
    <property type="match status" value="1"/>
</dbReference>
<reference evidence="6 7" key="1">
    <citation type="submission" date="2012-02" db="EMBL/GenBank/DDBJ databases">
        <title>Improved High-Quality Draft genome of Joostella marina DSM 19592.</title>
        <authorList>
            <consortium name="US DOE Joint Genome Institute (JGI-PGF)"/>
            <person name="Lucas S."/>
            <person name="Copeland A."/>
            <person name="Lapidus A."/>
            <person name="Bruce D."/>
            <person name="Goodwin L."/>
            <person name="Pitluck S."/>
            <person name="Peters L."/>
            <person name="Chertkov O."/>
            <person name="Ovchinnikova G."/>
            <person name="Kyrpides N."/>
            <person name="Mavromatis K."/>
            <person name="Detter J.C."/>
            <person name="Han C."/>
            <person name="Land M."/>
            <person name="Hauser L."/>
            <person name="Markowitz V."/>
            <person name="Cheng J.-F."/>
            <person name="Hugenholtz P."/>
            <person name="Woyke T."/>
            <person name="Wu D."/>
            <person name="Tindall B."/>
            <person name="Brambilla E."/>
            <person name="Klenk H.-P."/>
            <person name="Eisen J.A."/>
        </authorList>
    </citation>
    <scope>NUCLEOTIDE SEQUENCE [LARGE SCALE GENOMIC DNA]</scope>
    <source>
        <strain evidence="6 7">DSM 19592</strain>
    </source>
</reference>
<dbReference type="EMBL" id="JH651379">
    <property type="protein sequence ID" value="EIJ38050.1"/>
    <property type="molecule type" value="Genomic_DNA"/>
</dbReference>
<keyword evidence="4" id="KW-0663">Pyridoxal phosphate</keyword>
<dbReference type="AlphaFoldDB" id="I3C357"/>
<dbReference type="PROSITE" id="PS51318">
    <property type="entry name" value="TAT"/>
    <property type="match status" value="1"/>
</dbReference>
<comment type="similarity">
    <text evidence="1">Belongs to the class-II pyridoxal-phosphate-dependent aminotransferase family. Histidinol-phosphate aminotransferase subfamily.</text>
</comment>
<dbReference type="RefSeq" id="WP_008611146.1">
    <property type="nucleotide sequence ID" value="NZ_JH651379.1"/>
</dbReference>
<dbReference type="HOGENOM" id="CLU_017584_3_3_10"/>
<evidence type="ECO:0000256" key="2">
    <source>
        <dbReference type="ARBA" id="ARBA00022576"/>
    </source>
</evidence>
<dbReference type="InterPro" id="IPR015422">
    <property type="entry name" value="PyrdxlP-dep_Trfase_small"/>
</dbReference>
<keyword evidence="7" id="KW-1185">Reference proteome</keyword>
<accession>I3C357</accession>
<dbReference type="PANTHER" id="PTHR43643">
    <property type="entry name" value="HISTIDINOL-PHOSPHATE AMINOTRANSFERASE 2"/>
    <property type="match status" value="1"/>
</dbReference>
<evidence type="ECO:0000313" key="6">
    <source>
        <dbReference type="EMBL" id="EIJ38050.1"/>
    </source>
</evidence>
<dbReference type="Gene3D" id="3.40.640.10">
    <property type="entry name" value="Type I PLP-dependent aspartate aminotransferase-like (Major domain)"/>
    <property type="match status" value="1"/>
</dbReference>
<keyword evidence="2 6" id="KW-0032">Aminotransferase</keyword>
<gene>
    <name evidence="6" type="ORF">JoomaDRAFT_1029</name>
</gene>
<evidence type="ECO:0000256" key="1">
    <source>
        <dbReference type="ARBA" id="ARBA00007970"/>
    </source>
</evidence>
<evidence type="ECO:0000256" key="4">
    <source>
        <dbReference type="ARBA" id="ARBA00022898"/>
    </source>
</evidence>
<evidence type="ECO:0000259" key="5">
    <source>
        <dbReference type="Pfam" id="PF00155"/>
    </source>
</evidence>
<feature type="domain" description="Aminotransferase class I/classII large" evidence="5">
    <location>
        <begin position="72"/>
        <end position="394"/>
    </location>
</feature>
<proteinExistence type="inferred from homology"/>
<dbReference type="InterPro" id="IPR006311">
    <property type="entry name" value="TAT_signal"/>
</dbReference>
<organism evidence="6 7">
    <name type="scientific">Galbibacter orientalis DSM 19592</name>
    <dbReference type="NCBI Taxonomy" id="926559"/>
    <lineage>
        <taxon>Bacteria</taxon>
        <taxon>Pseudomonadati</taxon>
        <taxon>Bacteroidota</taxon>
        <taxon>Flavobacteriia</taxon>
        <taxon>Flavobacteriales</taxon>
        <taxon>Flavobacteriaceae</taxon>
        <taxon>Galbibacter</taxon>
    </lineage>
</organism>
<dbReference type="OrthoDB" id="9813612at2"/>
<dbReference type="Gene3D" id="3.90.1150.10">
    <property type="entry name" value="Aspartate Aminotransferase, domain 1"/>
    <property type="match status" value="1"/>
</dbReference>
<keyword evidence="3 6" id="KW-0808">Transferase</keyword>
<name>I3C357_9FLAO</name>
<dbReference type="SUPFAM" id="SSF53383">
    <property type="entry name" value="PLP-dependent transferases"/>
    <property type="match status" value="1"/>
</dbReference>
<dbReference type="STRING" id="926559.JoomaDRAFT_1029"/>